<proteinExistence type="predicted"/>
<reference evidence="1" key="1">
    <citation type="submission" date="2022-10" db="EMBL/GenBank/DDBJ databases">
        <authorList>
            <person name="Bize A."/>
        </authorList>
    </citation>
    <scope>NUCLEOTIDE SEQUENCE [LARGE SCALE GENOMIC DNA]</scope>
</reference>
<accession>A0ABM9HVH4</accession>
<gene>
    <name evidence="1" type="ORF">CTG158_LOCUS13</name>
</gene>
<protein>
    <submittedName>
        <fullName evidence="1">Uncharacterized protein</fullName>
    </submittedName>
</protein>
<dbReference type="Proteomes" id="UP001531446">
    <property type="component" value="Segment"/>
</dbReference>
<evidence type="ECO:0000313" key="1">
    <source>
        <dbReference type="EMBL" id="CAI4043377.1"/>
    </source>
</evidence>
<dbReference type="EMBL" id="OX365879">
    <property type="protein sequence ID" value="CAI4043377.1"/>
    <property type="molecule type" value="Genomic_DNA"/>
</dbReference>
<evidence type="ECO:0000313" key="2">
    <source>
        <dbReference type="Proteomes" id="UP001531446"/>
    </source>
</evidence>
<organism evidence="1 2">
    <name type="scientific">uncultured archaeal virus</name>
    <dbReference type="NCBI Taxonomy" id="1960247"/>
    <lineage>
        <taxon>Viruses</taxon>
        <taxon>environmental samples</taxon>
    </lineage>
</organism>
<sequence length="156" mass="16795">MSLLLNKSQIMHFCRNIPGLVSRIWDELEALDRKSKVQVYIPPDAAAGNLWERAIFKAPADGTIVDILVVPDSDIGQATNYMTLDVQNKGSDGNGTTSLGLRAVNSTNPIEGMVGVDLVTTNAPITEGRVLSLKKTITGSGQIWPGGMVQVNFTKQ</sequence>
<keyword evidence="2" id="KW-1185">Reference proteome</keyword>
<name>A0ABM9HVH4_9VIRU</name>